<dbReference type="GO" id="GO:0003899">
    <property type="term" value="F:DNA-directed RNA polymerase activity"/>
    <property type="evidence" value="ECO:0007669"/>
    <property type="project" value="UniProtKB-EC"/>
</dbReference>
<evidence type="ECO:0000256" key="8">
    <source>
        <dbReference type="ARBA" id="ARBA00023125"/>
    </source>
</evidence>
<dbReference type="InterPro" id="IPR038709">
    <property type="entry name" value="RpoN_core-bd_sf"/>
</dbReference>
<comment type="similarity">
    <text evidence="1 10">Belongs to the sigma-54 factor family.</text>
</comment>
<dbReference type="NCBIfam" id="TIGR02395">
    <property type="entry name" value="rpoN_sigma"/>
    <property type="match status" value="1"/>
</dbReference>
<evidence type="ECO:0000256" key="11">
    <source>
        <dbReference type="SAM" id="MobiDB-lite"/>
    </source>
</evidence>
<dbReference type="InterPro" id="IPR007634">
    <property type="entry name" value="RNA_pol_sigma_54_DNA-bd"/>
</dbReference>
<proteinExistence type="inferred from homology"/>
<dbReference type="Pfam" id="PF04963">
    <property type="entry name" value="Sigma54_CBD"/>
    <property type="match status" value="1"/>
</dbReference>
<feature type="compositionally biased region" description="Acidic residues" evidence="11">
    <location>
        <begin position="48"/>
        <end position="65"/>
    </location>
</feature>
<dbReference type="Pfam" id="PF04552">
    <property type="entry name" value="Sigma54_DBD"/>
    <property type="match status" value="1"/>
</dbReference>
<name>A0ABV4AIK3_9GAMM</name>
<feature type="region of interest" description="Disordered" evidence="11">
    <location>
        <begin position="92"/>
        <end position="112"/>
    </location>
</feature>
<gene>
    <name evidence="14" type="ORF">AB5I84_10935</name>
</gene>
<keyword evidence="15" id="KW-1185">Reference proteome</keyword>
<evidence type="ECO:0000256" key="6">
    <source>
        <dbReference type="ARBA" id="ARBA00023015"/>
    </source>
</evidence>
<keyword evidence="3 10" id="KW-0240">DNA-directed RNA polymerase</keyword>
<evidence type="ECO:0000259" key="13">
    <source>
        <dbReference type="Pfam" id="PF04963"/>
    </source>
</evidence>
<dbReference type="RefSeq" id="WP_369455893.1">
    <property type="nucleotide sequence ID" value="NZ_JBGCUO010000001.1"/>
</dbReference>
<evidence type="ECO:0000313" key="14">
    <source>
        <dbReference type="EMBL" id="MEY1662663.1"/>
    </source>
</evidence>
<dbReference type="Proteomes" id="UP001562065">
    <property type="component" value="Unassembled WGS sequence"/>
</dbReference>
<comment type="caution">
    <text evidence="14">The sequence shown here is derived from an EMBL/GenBank/DDBJ whole genome shotgun (WGS) entry which is preliminary data.</text>
</comment>
<dbReference type="NCBIfam" id="NF009118">
    <property type="entry name" value="PRK12469.1"/>
    <property type="match status" value="1"/>
</dbReference>
<dbReference type="EMBL" id="JBGCUO010000001">
    <property type="protein sequence ID" value="MEY1662663.1"/>
    <property type="molecule type" value="Genomic_DNA"/>
</dbReference>
<keyword evidence="4 10" id="KW-0808">Transferase</keyword>
<dbReference type="PROSITE" id="PS50044">
    <property type="entry name" value="SIGMA54_3"/>
    <property type="match status" value="1"/>
</dbReference>
<accession>A0ABV4AIK3</accession>
<dbReference type="PROSITE" id="PS00717">
    <property type="entry name" value="SIGMA54_1"/>
    <property type="match status" value="1"/>
</dbReference>
<dbReference type="NCBIfam" id="NF004595">
    <property type="entry name" value="PRK05932.1-2"/>
    <property type="match status" value="1"/>
</dbReference>
<sequence length="482" mass="53817">MKPGLQLQLGQQLTMTPQLQQAIRLLQLSTLDLRQEIQEAIETNPLLELDEDAPLDAPEHDDDAVSEVSGADDAVLDDYDSQVDVDWDDVYTEAPSAGAPPDDEQDWEQRTGSHASLEDHLLWQLNLARMSDSDRLIAYAIIEALDERGYLIAALDDIAATARREWGEPLPDADYPEPDEVLAVLHRVQQFDPPGVAARDLAECLALQLQQLPARTPWRTEALALTGQLALLEAQDLPRLRRELGLSEDALAAALGLLRQLHPAPGETIAPSEPEHTVPDVVVRRVGRRWRVELNTDILPKVRLNPYYSAAANRPQRDEDSSYLRGQLQEARWFLKSLQSRNETLLKVAARIVEVQQDFFNYGEEAMKPLVLADIAQAVEMHESTISRVTTQKFMLTPRGLFELKFFFSSHVGTDGGGECSSTAIRAIIRKLVAAEDPKKPLSDSKLASLLNDQGIQVARRTIAKYREAMKIPASSERKRLV</sequence>
<feature type="domain" description="RNA polymerase sigma factor 54 DNA-binding" evidence="12">
    <location>
        <begin position="322"/>
        <end position="480"/>
    </location>
</feature>
<evidence type="ECO:0000256" key="5">
    <source>
        <dbReference type="ARBA" id="ARBA00022695"/>
    </source>
</evidence>
<organism evidence="14 15">
    <name type="scientific">Isoalcanivorax beigongshangi</name>
    <dbReference type="NCBI Taxonomy" id="3238810"/>
    <lineage>
        <taxon>Bacteria</taxon>
        <taxon>Pseudomonadati</taxon>
        <taxon>Pseudomonadota</taxon>
        <taxon>Gammaproteobacteria</taxon>
        <taxon>Oceanospirillales</taxon>
        <taxon>Alcanivoracaceae</taxon>
        <taxon>Isoalcanivorax</taxon>
    </lineage>
</organism>
<feature type="domain" description="RNA polymerase sigma factor 54 core-binding" evidence="13">
    <location>
        <begin position="107"/>
        <end position="308"/>
    </location>
</feature>
<keyword evidence="7 10" id="KW-0731">Sigma factor</keyword>
<feature type="region of interest" description="Disordered" evidence="11">
    <location>
        <begin position="44"/>
        <end position="75"/>
    </location>
</feature>
<dbReference type="InterPro" id="IPR000394">
    <property type="entry name" value="RNA_pol_sigma_54"/>
</dbReference>
<keyword evidence="6 10" id="KW-0805">Transcription regulation</keyword>
<dbReference type="Gene3D" id="1.10.10.1330">
    <property type="entry name" value="RNA polymerase sigma-54 factor, core-binding domain"/>
    <property type="match status" value="1"/>
</dbReference>
<evidence type="ECO:0000313" key="15">
    <source>
        <dbReference type="Proteomes" id="UP001562065"/>
    </source>
</evidence>
<dbReference type="Pfam" id="PF00309">
    <property type="entry name" value="Sigma54_AID"/>
    <property type="match status" value="1"/>
</dbReference>
<evidence type="ECO:0000256" key="1">
    <source>
        <dbReference type="ARBA" id="ARBA00008798"/>
    </source>
</evidence>
<evidence type="ECO:0000256" key="10">
    <source>
        <dbReference type="PIRNR" id="PIRNR000774"/>
    </source>
</evidence>
<evidence type="ECO:0000256" key="3">
    <source>
        <dbReference type="ARBA" id="ARBA00022478"/>
    </source>
</evidence>
<keyword evidence="8 10" id="KW-0238">DNA-binding</keyword>
<comment type="function">
    <text evidence="10">Sigma factors are initiation factors that promote the attachment of RNA polymerase to specific initiation sites and are then released.</text>
</comment>
<evidence type="ECO:0000256" key="9">
    <source>
        <dbReference type="ARBA" id="ARBA00023163"/>
    </source>
</evidence>
<keyword evidence="5 10" id="KW-0548">Nucleotidyltransferase</keyword>
<dbReference type="PRINTS" id="PR00045">
    <property type="entry name" value="SIGMA54FCT"/>
</dbReference>
<dbReference type="PANTHER" id="PTHR32248:SF4">
    <property type="entry name" value="RNA POLYMERASE SIGMA-54 FACTOR"/>
    <property type="match status" value="1"/>
</dbReference>
<dbReference type="PROSITE" id="PS00718">
    <property type="entry name" value="SIGMA54_2"/>
    <property type="match status" value="1"/>
</dbReference>
<dbReference type="PIRSF" id="PIRSF000774">
    <property type="entry name" value="RpoN"/>
    <property type="match status" value="1"/>
</dbReference>
<dbReference type="PANTHER" id="PTHR32248">
    <property type="entry name" value="RNA POLYMERASE SIGMA-54 FACTOR"/>
    <property type="match status" value="1"/>
</dbReference>
<evidence type="ECO:0000256" key="2">
    <source>
        <dbReference type="ARBA" id="ARBA00019942"/>
    </source>
</evidence>
<evidence type="ECO:0000256" key="4">
    <source>
        <dbReference type="ARBA" id="ARBA00022679"/>
    </source>
</evidence>
<dbReference type="Gene3D" id="1.10.10.60">
    <property type="entry name" value="Homeodomain-like"/>
    <property type="match status" value="1"/>
</dbReference>
<evidence type="ECO:0000259" key="12">
    <source>
        <dbReference type="Pfam" id="PF04552"/>
    </source>
</evidence>
<reference evidence="14 15" key="1">
    <citation type="submission" date="2024-07" db="EMBL/GenBank/DDBJ databases">
        <authorList>
            <person name="Ren Q."/>
        </authorList>
    </citation>
    <scope>NUCLEOTIDE SEQUENCE [LARGE SCALE GENOMIC DNA]</scope>
    <source>
        <strain evidence="14 15">REN37</strain>
    </source>
</reference>
<evidence type="ECO:0000256" key="7">
    <source>
        <dbReference type="ARBA" id="ARBA00023082"/>
    </source>
</evidence>
<keyword evidence="9 10" id="KW-0804">Transcription</keyword>
<protein>
    <recommendedName>
        <fullName evidence="2 10">RNA polymerase sigma-54 factor</fullName>
    </recommendedName>
</protein>
<dbReference type="InterPro" id="IPR007046">
    <property type="entry name" value="RNA_pol_sigma_54_core-bd"/>
</dbReference>